<dbReference type="InterPro" id="IPR045864">
    <property type="entry name" value="aa-tRNA-synth_II/BPL/LPL"/>
</dbReference>
<reference evidence="2" key="1">
    <citation type="journal article" date="2014" name="Int. J. Syst. Evol. Microbiol.">
        <title>Complete genome sequence of Corynebacterium casei LMG S-19264T (=DSM 44701T), isolated from a smear-ripened cheese.</title>
        <authorList>
            <consortium name="US DOE Joint Genome Institute (JGI-PGF)"/>
            <person name="Walter F."/>
            <person name="Albersmeier A."/>
            <person name="Kalinowski J."/>
            <person name="Ruckert C."/>
        </authorList>
    </citation>
    <scope>NUCLEOTIDE SEQUENCE</scope>
    <source>
        <strain evidence="2">JCM 4790</strain>
    </source>
</reference>
<evidence type="ECO:0000313" key="3">
    <source>
        <dbReference type="Proteomes" id="UP000619244"/>
    </source>
</evidence>
<protein>
    <recommendedName>
        <fullName evidence="1">Aminoacyl-transfer RNA synthetases class-II family profile domain-containing protein</fullName>
    </recommendedName>
</protein>
<dbReference type="Proteomes" id="UP000619244">
    <property type="component" value="Unassembled WGS sequence"/>
</dbReference>
<name>A0A918NM46_9ACTN</name>
<dbReference type="InterPro" id="IPR006195">
    <property type="entry name" value="aa-tRNA-synth_II"/>
</dbReference>
<organism evidence="2 3">
    <name type="scientific">Streptomyces minutiscleroticus</name>
    <dbReference type="NCBI Taxonomy" id="68238"/>
    <lineage>
        <taxon>Bacteria</taxon>
        <taxon>Bacillati</taxon>
        <taxon>Actinomycetota</taxon>
        <taxon>Actinomycetes</taxon>
        <taxon>Kitasatosporales</taxon>
        <taxon>Streptomycetaceae</taxon>
        <taxon>Streptomyces</taxon>
    </lineage>
</organism>
<proteinExistence type="predicted"/>
<feature type="domain" description="Aminoacyl-transfer RNA synthetases class-II family profile" evidence="1">
    <location>
        <begin position="233"/>
        <end position="395"/>
    </location>
</feature>
<dbReference type="SUPFAM" id="SSF55681">
    <property type="entry name" value="Class II aaRS and biotin synthetases"/>
    <property type="match status" value="1"/>
</dbReference>
<evidence type="ECO:0000259" key="1">
    <source>
        <dbReference type="PROSITE" id="PS50862"/>
    </source>
</evidence>
<dbReference type="Gene3D" id="3.30.930.10">
    <property type="entry name" value="Bira Bifunctional Protein, Domain 2"/>
    <property type="match status" value="1"/>
</dbReference>
<evidence type="ECO:0000313" key="2">
    <source>
        <dbReference type="EMBL" id="GGX80097.1"/>
    </source>
</evidence>
<reference evidence="2" key="2">
    <citation type="submission" date="2020-09" db="EMBL/GenBank/DDBJ databases">
        <authorList>
            <person name="Sun Q."/>
            <person name="Ohkuma M."/>
        </authorList>
    </citation>
    <scope>NUCLEOTIDE SEQUENCE</scope>
    <source>
        <strain evidence="2">JCM 4790</strain>
    </source>
</reference>
<dbReference type="PROSITE" id="PS50862">
    <property type="entry name" value="AA_TRNA_LIGASE_II"/>
    <property type="match status" value="1"/>
</dbReference>
<gene>
    <name evidence="2" type="ORF">GCM10010358_38040</name>
</gene>
<comment type="caution">
    <text evidence="2">The sequence shown here is derived from an EMBL/GenBank/DDBJ whole genome shotgun (WGS) entry which is preliminary data.</text>
</comment>
<sequence length="395" mass="43002">MATPVPLDLADELARRIYFTSDAITGFSMVTSGDAVTAVDVTLAARATDPVDLGRKLDVIVASDVLGQRRTAPAVVWHADASGPVRDVFDELLAMGAATESGPGQIAVGEPVLSLMDHLDARLRDVAAAEFTAQEFRYPTLLPADALLRTGYAESFPQLLMFVSRLHGDVDSYRGFLDTMGRAGRGAATLSEGLRAHGGGVDHCLPPTMCFHTYHQYADGSLPAPSLVVTSRGKSFRHESRYHRSLERLWDFTIREVVFLGPVDFVLDCRSRLMERTYALMESLGLGGRCEVAGDPFFLGEGTTERSWSQRLLKLKYELRLPLDDADGGRDVAVGSFNYHEQHFAKAFAITGETGEPVFSGCAGFGLERLAYAFLCRHGVDARGWPKDVRAAVAP</sequence>
<dbReference type="AlphaFoldDB" id="A0A918NM46"/>
<dbReference type="EMBL" id="BMVU01000017">
    <property type="protein sequence ID" value="GGX80097.1"/>
    <property type="molecule type" value="Genomic_DNA"/>
</dbReference>
<keyword evidence="3" id="KW-1185">Reference proteome</keyword>
<accession>A0A918NM46</accession>